<evidence type="ECO:0000313" key="7">
    <source>
        <dbReference type="Proteomes" id="UP000267900"/>
    </source>
</evidence>
<keyword evidence="4" id="KW-0175">Coiled coil</keyword>
<dbReference type="Proteomes" id="UP000267900">
    <property type="component" value="Chromosome"/>
</dbReference>
<name>A0A3Q9G1N3_STRLT</name>
<dbReference type="InterPro" id="IPR036390">
    <property type="entry name" value="WH_DNA-bd_sf"/>
</dbReference>
<evidence type="ECO:0000256" key="4">
    <source>
        <dbReference type="SAM" id="Coils"/>
    </source>
</evidence>
<dbReference type="OrthoDB" id="4558810at2"/>
<feature type="coiled-coil region" evidence="4">
    <location>
        <begin position="101"/>
        <end position="128"/>
    </location>
</feature>
<dbReference type="InterPro" id="IPR036388">
    <property type="entry name" value="WH-like_DNA-bd_sf"/>
</dbReference>
<dbReference type="PROSITE" id="PS50949">
    <property type="entry name" value="HTH_GNTR"/>
    <property type="match status" value="1"/>
</dbReference>
<dbReference type="SUPFAM" id="SSF46785">
    <property type="entry name" value="Winged helix' DNA-binding domain"/>
    <property type="match status" value="1"/>
</dbReference>
<dbReference type="CDD" id="cd07377">
    <property type="entry name" value="WHTH_GntR"/>
    <property type="match status" value="1"/>
</dbReference>
<evidence type="ECO:0000313" key="6">
    <source>
        <dbReference type="EMBL" id="AZQ73536.1"/>
    </source>
</evidence>
<dbReference type="GO" id="GO:0003677">
    <property type="term" value="F:DNA binding"/>
    <property type="evidence" value="ECO:0007669"/>
    <property type="project" value="UniProtKB-KW"/>
</dbReference>
<dbReference type="Pfam" id="PF00392">
    <property type="entry name" value="GntR"/>
    <property type="match status" value="1"/>
</dbReference>
<organism evidence="6 7">
    <name type="scientific">Streptomyces luteoverticillatus</name>
    <name type="common">Streptoverticillium luteoverticillatus</name>
    <dbReference type="NCBI Taxonomy" id="66425"/>
    <lineage>
        <taxon>Bacteria</taxon>
        <taxon>Bacillati</taxon>
        <taxon>Actinomycetota</taxon>
        <taxon>Actinomycetes</taxon>
        <taxon>Kitasatosporales</taxon>
        <taxon>Streptomycetaceae</taxon>
        <taxon>Streptomyces</taxon>
    </lineage>
</organism>
<dbReference type="Gene3D" id="1.10.10.10">
    <property type="entry name" value="Winged helix-like DNA-binding domain superfamily/Winged helix DNA-binding domain"/>
    <property type="match status" value="1"/>
</dbReference>
<dbReference type="InterPro" id="IPR000524">
    <property type="entry name" value="Tscrpt_reg_HTH_GntR"/>
</dbReference>
<gene>
    <name evidence="6" type="ORF">EKH77_22035</name>
</gene>
<dbReference type="GO" id="GO:0045892">
    <property type="term" value="P:negative regulation of DNA-templated transcription"/>
    <property type="evidence" value="ECO:0007669"/>
    <property type="project" value="TreeGrafter"/>
</dbReference>
<keyword evidence="7" id="KW-1185">Reference proteome</keyword>
<evidence type="ECO:0000259" key="5">
    <source>
        <dbReference type="PROSITE" id="PS50949"/>
    </source>
</evidence>
<keyword evidence="3" id="KW-0804">Transcription</keyword>
<keyword evidence="2" id="KW-0238">DNA-binding</keyword>
<dbReference type="GO" id="GO:0003700">
    <property type="term" value="F:DNA-binding transcription factor activity"/>
    <property type="evidence" value="ECO:0007669"/>
    <property type="project" value="InterPro"/>
</dbReference>
<evidence type="ECO:0000256" key="1">
    <source>
        <dbReference type="ARBA" id="ARBA00023015"/>
    </source>
</evidence>
<reference evidence="6 7" key="1">
    <citation type="submission" date="2018-12" db="EMBL/GenBank/DDBJ databases">
        <title>The whole draft genome of Streptomyce luteoverticillatus CGMCC 15060.</title>
        <authorList>
            <person name="Feng Z."/>
            <person name="Chen G."/>
            <person name="Zhang J."/>
            <person name="Zhu H."/>
            <person name="Yu X."/>
            <person name="Zhang W."/>
            <person name="Zhang X."/>
        </authorList>
    </citation>
    <scope>NUCLEOTIDE SEQUENCE [LARGE SCALE GENOMIC DNA]</scope>
    <source>
        <strain evidence="6 7">CGMCC 15060</strain>
    </source>
</reference>
<proteinExistence type="predicted"/>
<dbReference type="EMBL" id="CP034587">
    <property type="protein sequence ID" value="AZQ73536.1"/>
    <property type="molecule type" value="Genomic_DNA"/>
</dbReference>
<dbReference type="SMART" id="SM00345">
    <property type="entry name" value="HTH_GNTR"/>
    <property type="match status" value="1"/>
</dbReference>
<protein>
    <submittedName>
        <fullName evidence="6">GntR family transcriptional regulator</fullName>
    </submittedName>
</protein>
<evidence type="ECO:0000256" key="2">
    <source>
        <dbReference type="ARBA" id="ARBA00023125"/>
    </source>
</evidence>
<keyword evidence="1" id="KW-0805">Transcription regulation</keyword>
<sequence>MRQRQKRGFGVQMIEWTGRPAYQQVADDLRRRIAADEFTESGKLPSLAELQEGYKVTITVAREAIRTLKSEGLAVSHQGKGAFLTPDSPGLARGAGPNAAVDALRQEVEVLRREVGELRERIATLEAS</sequence>
<evidence type="ECO:0000256" key="3">
    <source>
        <dbReference type="ARBA" id="ARBA00023163"/>
    </source>
</evidence>
<feature type="domain" description="HTH gntR-type" evidence="5">
    <location>
        <begin position="19"/>
        <end position="87"/>
    </location>
</feature>
<accession>A0A3Q9G1N3</accession>
<dbReference type="PANTHER" id="PTHR44846:SF17">
    <property type="entry name" value="GNTR-FAMILY TRANSCRIPTIONAL REGULATOR"/>
    <property type="match status" value="1"/>
</dbReference>
<dbReference type="AlphaFoldDB" id="A0A3Q9G1N3"/>
<dbReference type="PANTHER" id="PTHR44846">
    <property type="entry name" value="MANNOSYL-D-GLYCERATE TRANSPORT/METABOLISM SYSTEM REPRESSOR MNGR-RELATED"/>
    <property type="match status" value="1"/>
</dbReference>
<dbReference type="InterPro" id="IPR050679">
    <property type="entry name" value="Bact_HTH_transcr_reg"/>
</dbReference>